<dbReference type="InterPro" id="IPR010979">
    <property type="entry name" value="Ribosomal_uS13-like_H2TH"/>
</dbReference>
<keyword evidence="3" id="KW-1185">Reference proteome</keyword>
<dbReference type="Proteomes" id="UP001202248">
    <property type="component" value="Unassembled WGS sequence"/>
</dbReference>
<protein>
    <recommendedName>
        <fullName evidence="1">Formamidopyrimidine-DNA glycosylase H2TH DNA-binding domain-containing protein</fullName>
    </recommendedName>
</protein>
<accession>A0ABS9SN56</accession>
<comment type="caution">
    <text evidence="2">The sequence shown here is derived from an EMBL/GenBank/DDBJ whole genome shotgun (WGS) entry which is preliminary data.</text>
</comment>
<sequence length="90" mass="10125">MKNKPDKDIGDLLMDQQIFAGVGNKIRVEALYRAGVHPFSKVAKIPPTALAKLITAVRRYAKSFIKILKKPDTIMILKLIKKITMMTAMK</sequence>
<organism evidence="2 3">
    <name type="scientific">Niabella ginsengisoli</name>
    <dbReference type="NCBI Taxonomy" id="522298"/>
    <lineage>
        <taxon>Bacteria</taxon>
        <taxon>Pseudomonadati</taxon>
        <taxon>Bacteroidota</taxon>
        <taxon>Chitinophagia</taxon>
        <taxon>Chitinophagales</taxon>
        <taxon>Chitinophagaceae</taxon>
        <taxon>Niabella</taxon>
    </lineage>
</organism>
<dbReference type="SMART" id="SM01232">
    <property type="entry name" value="H2TH"/>
    <property type="match status" value="1"/>
</dbReference>
<proteinExistence type="predicted"/>
<dbReference type="SUPFAM" id="SSF46946">
    <property type="entry name" value="S13-like H2TH domain"/>
    <property type="match status" value="1"/>
</dbReference>
<dbReference type="EMBL" id="JAKWBL010000004">
    <property type="protein sequence ID" value="MCH5599770.1"/>
    <property type="molecule type" value="Genomic_DNA"/>
</dbReference>
<name>A0ABS9SN56_9BACT</name>
<dbReference type="PANTHER" id="PTHR22993:SF9">
    <property type="entry name" value="FORMAMIDOPYRIMIDINE-DNA GLYCOSYLASE"/>
    <property type="match status" value="1"/>
</dbReference>
<evidence type="ECO:0000313" key="3">
    <source>
        <dbReference type="Proteomes" id="UP001202248"/>
    </source>
</evidence>
<dbReference type="InterPro" id="IPR015886">
    <property type="entry name" value="H2TH_FPG"/>
</dbReference>
<dbReference type="PANTHER" id="PTHR22993">
    <property type="entry name" value="FORMAMIDOPYRIMIDINE-DNA GLYCOSYLASE"/>
    <property type="match status" value="1"/>
</dbReference>
<reference evidence="2 3" key="1">
    <citation type="submission" date="2022-02" db="EMBL/GenBank/DDBJ databases">
        <authorList>
            <person name="Min J."/>
        </authorList>
    </citation>
    <scope>NUCLEOTIDE SEQUENCE [LARGE SCALE GENOMIC DNA]</scope>
    <source>
        <strain evidence="2 3">GR10-1</strain>
    </source>
</reference>
<feature type="domain" description="Formamidopyrimidine-DNA glycosylase H2TH DNA-binding" evidence="1">
    <location>
        <begin position="1"/>
        <end position="65"/>
    </location>
</feature>
<dbReference type="Pfam" id="PF06831">
    <property type="entry name" value="H2TH"/>
    <property type="match status" value="1"/>
</dbReference>
<dbReference type="Gene3D" id="1.10.8.50">
    <property type="match status" value="1"/>
</dbReference>
<evidence type="ECO:0000313" key="2">
    <source>
        <dbReference type="EMBL" id="MCH5599770.1"/>
    </source>
</evidence>
<evidence type="ECO:0000259" key="1">
    <source>
        <dbReference type="SMART" id="SM01232"/>
    </source>
</evidence>
<gene>
    <name evidence="2" type="ORF">MKP09_18555</name>
</gene>